<evidence type="ECO:0000259" key="1">
    <source>
        <dbReference type="Pfam" id="PF13579"/>
    </source>
</evidence>
<gene>
    <name evidence="2" type="ORF">ENW96_14280</name>
</gene>
<dbReference type="PANTHER" id="PTHR12526">
    <property type="entry name" value="GLYCOSYLTRANSFERASE"/>
    <property type="match status" value="1"/>
</dbReference>
<dbReference type="PANTHER" id="PTHR12526:SF636">
    <property type="entry name" value="BLL3647 PROTEIN"/>
    <property type="match status" value="1"/>
</dbReference>
<dbReference type="Gene3D" id="3.40.50.2000">
    <property type="entry name" value="Glycogen Phosphorylase B"/>
    <property type="match status" value="2"/>
</dbReference>
<reference evidence="2" key="1">
    <citation type="journal article" date="2020" name="mSystems">
        <title>Genome- and Community-Level Interaction Insights into Carbon Utilization and Element Cycling Functions of Hydrothermarchaeota in Hydrothermal Sediment.</title>
        <authorList>
            <person name="Zhou Z."/>
            <person name="Liu Y."/>
            <person name="Xu W."/>
            <person name="Pan J."/>
            <person name="Luo Z.H."/>
            <person name="Li M."/>
        </authorList>
    </citation>
    <scope>NUCLEOTIDE SEQUENCE [LARGE SCALE GENOMIC DNA]</scope>
    <source>
        <strain evidence="2">SpSt-897</strain>
    </source>
</reference>
<dbReference type="SUPFAM" id="SSF53756">
    <property type="entry name" value="UDP-Glycosyltransferase/glycogen phosphorylase"/>
    <property type="match status" value="1"/>
</dbReference>
<sequence>MKPTTAPLRLMHLITSLNVGGAQMDLYKAVTRFDPERISSTVVSMVSPGKIGRLIEDQGIPVLSLDMRPGRPNPLALFRLVGILKRFRPHILQTYLYHADLLGFLAGRLARVPIILWNLKQSSMDFTCYRRTSGLTVWLCARLSRGVKGILVNSHSGLKAHALLGYDAERMVMAPNGFEMTRFRPNLGSYREVREELGISFGARLVGMLARFDPQKDHETFLKAARLILSSHPETYFLMAGNGVTRDNPAFAELLRANPVDPARLFILGERSDIPRLLASLDVFVSSSAFGEGMPTVIGEAMACGVPCVATAVGDSGLMVGETGLLVRPRAPEELARAVGKVLSWPPAERARRSKAARTRIQDRFDISKIAAQLEAFYLDLAATSGVQA</sequence>
<name>A0A7C3Z0K5_9BACT</name>
<evidence type="ECO:0000313" key="2">
    <source>
        <dbReference type="EMBL" id="HGF35524.1"/>
    </source>
</evidence>
<comment type="caution">
    <text evidence="2">The sequence shown here is derived from an EMBL/GenBank/DDBJ whole genome shotgun (WGS) entry which is preliminary data.</text>
</comment>
<dbReference type="AlphaFoldDB" id="A0A7C3Z0K5"/>
<protein>
    <submittedName>
        <fullName evidence="2">Glycosyltransferase</fullName>
    </submittedName>
</protein>
<keyword evidence="2" id="KW-0808">Transferase</keyword>
<proteinExistence type="predicted"/>
<dbReference type="InterPro" id="IPR028098">
    <property type="entry name" value="Glyco_trans_4-like_N"/>
</dbReference>
<organism evidence="2">
    <name type="scientific">Desulfobacca acetoxidans</name>
    <dbReference type="NCBI Taxonomy" id="60893"/>
    <lineage>
        <taxon>Bacteria</taxon>
        <taxon>Pseudomonadati</taxon>
        <taxon>Thermodesulfobacteriota</taxon>
        <taxon>Desulfobaccia</taxon>
        <taxon>Desulfobaccales</taxon>
        <taxon>Desulfobaccaceae</taxon>
        <taxon>Desulfobacca</taxon>
    </lineage>
</organism>
<feature type="domain" description="Glycosyltransferase subfamily 4-like N-terminal" evidence="1">
    <location>
        <begin position="55"/>
        <end position="177"/>
    </location>
</feature>
<dbReference type="EMBL" id="DTMF01000340">
    <property type="protein sequence ID" value="HGF35524.1"/>
    <property type="molecule type" value="Genomic_DNA"/>
</dbReference>
<dbReference type="Pfam" id="PF13579">
    <property type="entry name" value="Glyco_trans_4_4"/>
    <property type="match status" value="1"/>
</dbReference>
<dbReference type="Pfam" id="PF13692">
    <property type="entry name" value="Glyco_trans_1_4"/>
    <property type="match status" value="1"/>
</dbReference>
<accession>A0A7C3Z0K5</accession>
<dbReference type="GO" id="GO:0016757">
    <property type="term" value="F:glycosyltransferase activity"/>
    <property type="evidence" value="ECO:0007669"/>
    <property type="project" value="UniProtKB-ARBA"/>
</dbReference>